<dbReference type="InterPro" id="IPR003366">
    <property type="entry name" value="CUB-like_dom"/>
</dbReference>
<feature type="domain" description="DUF7591" evidence="3">
    <location>
        <begin position="246"/>
        <end position="350"/>
    </location>
</feature>
<feature type="domain" description="DUF7592" evidence="4">
    <location>
        <begin position="143"/>
        <end position="230"/>
    </location>
</feature>
<dbReference type="Proteomes" id="UP000230233">
    <property type="component" value="Chromosome V"/>
</dbReference>
<dbReference type="Pfam" id="PF24512">
    <property type="entry name" value="DUF7592"/>
    <property type="match status" value="1"/>
</dbReference>
<dbReference type="InterPro" id="IPR056013">
    <property type="entry name" value="DUF7591"/>
</dbReference>
<evidence type="ECO:0000259" key="4">
    <source>
        <dbReference type="Pfam" id="PF24512"/>
    </source>
</evidence>
<proteinExistence type="predicted"/>
<evidence type="ECO:0000313" key="6">
    <source>
        <dbReference type="Proteomes" id="UP000230233"/>
    </source>
</evidence>
<sequence length="487" mass="54595">MVTTILLLFSFLHFISAIYPDCKSGKIIFDPSSPETSYPAPYTYPPPVFPANFSCEFQIIVPEGKFARVTLSLTSPHKSQSSAVIFDQLNRSETVFEADSEYFFFIANGGRIQFSTSTHGVRFGFYFSWNRYPTYTFPGGRVNVSDTQPFPAIWPTTDRGASISIEAETKVSATLLRPQSDNQLKYLRSVIFFDGPDWNNNTKSLGTGLQLFNGKTQYVSTGNSMKVLMLESPPVQFVQLFFQDYEVTKGIKSFQGAYCNDRSPCGSFTLDATNGPAALQVLNADSVTVISDLSGTGQLEVYIGTASRNKTNLVTTYHAGETNSSLPQKVFGYFKTFLLTDGNATITFNDNLRDENMYVSVGSTGFISSDSYGTYALQQRCLLRLLISPENTTVKFRFSISQFNLVGNTWLNFYGDGGVTWFRTYTPSHPPKLNSYQEFSGTEFLVDCDNNYIRNKGFLMRYEIGENSNNRILVLLSTVLVFIMYFD</sequence>
<feature type="domain" description="CUB-like" evidence="2">
    <location>
        <begin position="19"/>
        <end position="133"/>
    </location>
</feature>
<feature type="signal peptide" evidence="1">
    <location>
        <begin position="1"/>
        <end position="17"/>
    </location>
</feature>
<organism evidence="5 6">
    <name type="scientific">Caenorhabditis nigoni</name>
    <dbReference type="NCBI Taxonomy" id="1611254"/>
    <lineage>
        <taxon>Eukaryota</taxon>
        <taxon>Metazoa</taxon>
        <taxon>Ecdysozoa</taxon>
        <taxon>Nematoda</taxon>
        <taxon>Chromadorea</taxon>
        <taxon>Rhabditida</taxon>
        <taxon>Rhabditina</taxon>
        <taxon>Rhabditomorpha</taxon>
        <taxon>Rhabditoidea</taxon>
        <taxon>Rhabditidae</taxon>
        <taxon>Peloderinae</taxon>
        <taxon>Caenorhabditis</taxon>
    </lineage>
</organism>
<evidence type="ECO:0000256" key="1">
    <source>
        <dbReference type="SAM" id="SignalP"/>
    </source>
</evidence>
<dbReference type="InterPro" id="IPR056014">
    <property type="entry name" value="DUF7592"/>
</dbReference>
<accession>A0A2G5TRM7</accession>
<keyword evidence="1" id="KW-0732">Signal</keyword>
<dbReference type="Pfam" id="PF24511">
    <property type="entry name" value="DUF7591"/>
    <property type="match status" value="1"/>
</dbReference>
<evidence type="ECO:0000313" key="5">
    <source>
        <dbReference type="EMBL" id="PIC29902.1"/>
    </source>
</evidence>
<keyword evidence="6" id="KW-1185">Reference proteome</keyword>
<gene>
    <name evidence="5" type="primary">Cnig_chr_V.g21327</name>
    <name evidence="5" type="ORF">B9Z55_021327</name>
</gene>
<dbReference type="AlphaFoldDB" id="A0A2G5TRM7"/>
<dbReference type="PANTHER" id="PTHR47407">
    <property type="entry name" value="PROTEIN CBG15905-RELATED"/>
    <property type="match status" value="1"/>
</dbReference>
<dbReference type="EMBL" id="PDUG01000005">
    <property type="protein sequence ID" value="PIC29902.1"/>
    <property type="molecule type" value="Genomic_DNA"/>
</dbReference>
<dbReference type="OrthoDB" id="5874661at2759"/>
<feature type="chain" id="PRO_5013868994" evidence="1">
    <location>
        <begin position="18"/>
        <end position="487"/>
    </location>
</feature>
<dbReference type="PANTHER" id="PTHR47407:SF2">
    <property type="entry name" value="CUB-LIKE DOMAIN-CONTAINING PROTEIN-RELATED"/>
    <property type="match status" value="1"/>
</dbReference>
<reference evidence="6" key="1">
    <citation type="submission" date="2017-10" db="EMBL/GenBank/DDBJ databases">
        <title>Rapid genome shrinkage in a self-fertile nematode reveals novel sperm competition proteins.</title>
        <authorList>
            <person name="Yin D."/>
            <person name="Schwarz E.M."/>
            <person name="Thomas C.G."/>
            <person name="Felde R.L."/>
            <person name="Korf I.F."/>
            <person name="Cutter A.D."/>
            <person name="Schartner C.M."/>
            <person name="Ralston E.J."/>
            <person name="Meyer B.J."/>
            <person name="Haag E.S."/>
        </authorList>
    </citation>
    <scope>NUCLEOTIDE SEQUENCE [LARGE SCALE GENOMIC DNA]</scope>
    <source>
        <strain evidence="6">JU1422</strain>
    </source>
</reference>
<evidence type="ECO:0000259" key="3">
    <source>
        <dbReference type="Pfam" id="PF24511"/>
    </source>
</evidence>
<evidence type="ECO:0000259" key="2">
    <source>
        <dbReference type="Pfam" id="PF02408"/>
    </source>
</evidence>
<protein>
    <submittedName>
        <fullName evidence="5">Uncharacterized protein</fullName>
    </submittedName>
</protein>
<name>A0A2G5TRM7_9PELO</name>
<comment type="caution">
    <text evidence="5">The sequence shown here is derived from an EMBL/GenBank/DDBJ whole genome shotgun (WGS) entry which is preliminary data.</text>
</comment>
<dbReference type="Pfam" id="PF02408">
    <property type="entry name" value="CUB_2"/>
    <property type="match status" value="1"/>
</dbReference>